<evidence type="ECO:0008006" key="3">
    <source>
        <dbReference type="Google" id="ProtNLM"/>
    </source>
</evidence>
<dbReference type="EMBL" id="SRRT01000001">
    <property type="protein sequence ID" value="TGN81314.1"/>
    <property type="molecule type" value="Genomic_DNA"/>
</dbReference>
<evidence type="ECO:0000313" key="2">
    <source>
        <dbReference type="Proteomes" id="UP000298159"/>
    </source>
</evidence>
<protein>
    <recommendedName>
        <fullName evidence="3">Alpha/beta hydrolase</fullName>
    </recommendedName>
</protein>
<dbReference type="Proteomes" id="UP000298159">
    <property type="component" value="Unassembled WGS sequence"/>
</dbReference>
<dbReference type="RefSeq" id="WP_135783843.1">
    <property type="nucleotide sequence ID" value="NZ_SRRT01000001.1"/>
</dbReference>
<proteinExistence type="predicted"/>
<sequence length="74" mass="8227">MNGYEIITLTSKRGATSTEVIYLHGGAYVRTLVAAHWRIVAALIRHTGATDHPVLRPRTPVHRLRLLSDRIQAG</sequence>
<evidence type="ECO:0000313" key="1">
    <source>
        <dbReference type="EMBL" id="TGN81314.1"/>
    </source>
</evidence>
<name>A0A4Z1DER3_9ACTN</name>
<dbReference type="GeneID" id="95446369"/>
<organism evidence="1 2">
    <name type="scientific">Streptomyces bauhiniae</name>
    <dbReference type="NCBI Taxonomy" id="2340725"/>
    <lineage>
        <taxon>Bacteria</taxon>
        <taxon>Bacillati</taxon>
        <taxon>Actinomycetota</taxon>
        <taxon>Actinomycetes</taxon>
        <taxon>Kitasatosporales</taxon>
        <taxon>Streptomycetaceae</taxon>
        <taxon>Streptomyces</taxon>
    </lineage>
</organism>
<reference evidence="1 2" key="1">
    <citation type="submission" date="2019-04" db="EMBL/GenBank/DDBJ databases">
        <title>Streptomyces sp. nov. Bv016 isolated from bark of Buahinia variegata.</title>
        <authorList>
            <person name="Kanchanasin P."/>
            <person name="Tanasupawat S."/>
            <person name="Yuki M."/>
            <person name="Kudo T."/>
        </authorList>
    </citation>
    <scope>NUCLEOTIDE SEQUENCE [LARGE SCALE GENOMIC DNA]</scope>
    <source>
        <strain evidence="1 2">Bv016</strain>
    </source>
</reference>
<gene>
    <name evidence="1" type="ORF">E5083_01985</name>
</gene>
<keyword evidence="2" id="KW-1185">Reference proteome</keyword>
<accession>A0A4Z1DER3</accession>
<dbReference type="AlphaFoldDB" id="A0A4Z1DER3"/>
<comment type="caution">
    <text evidence="1">The sequence shown here is derived from an EMBL/GenBank/DDBJ whole genome shotgun (WGS) entry which is preliminary data.</text>
</comment>